<keyword evidence="1" id="KW-0004">4Fe-4S</keyword>
<dbReference type="InterPro" id="IPR014866">
    <property type="entry name" value="YfkB"/>
</dbReference>
<evidence type="ECO:0000313" key="8">
    <source>
        <dbReference type="Proteomes" id="UP001344888"/>
    </source>
</evidence>
<dbReference type="EMBL" id="JARSFG010000003">
    <property type="protein sequence ID" value="MEC1177228.1"/>
    <property type="molecule type" value="Genomic_DNA"/>
</dbReference>
<dbReference type="Proteomes" id="UP001344888">
    <property type="component" value="Unassembled WGS sequence"/>
</dbReference>
<dbReference type="PROSITE" id="PS51918">
    <property type="entry name" value="RADICAL_SAM"/>
    <property type="match status" value="1"/>
</dbReference>
<evidence type="ECO:0000256" key="3">
    <source>
        <dbReference type="ARBA" id="ARBA00022723"/>
    </source>
</evidence>
<dbReference type="InterPro" id="IPR058240">
    <property type="entry name" value="rSAM_sf"/>
</dbReference>
<evidence type="ECO:0000313" key="7">
    <source>
        <dbReference type="EMBL" id="MEC1177228.1"/>
    </source>
</evidence>
<dbReference type="PANTHER" id="PTHR42836">
    <property type="entry name" value="7-CARBOXY-7-DEAZAGUANINE SYNTHASE"/>
    <property type="match status" value="1"/>
</dbReference>
<dbReference type="InterPro" id="IPR031004">
    <property type="entry name" value="rSAM_YfkAB"/>
</dbReference>
<evidence type="ECO:0000256" key="1">
    <source>
        <dbReference type="ARBA" id="ARBA00022485"/>
    </source>
</evidence>
<sequence length="373" mass="42083">MSTMNKPHDQWESYHDIDRYGKLTLSNIEFTTTNLCNMRCAHCAVGYTLQTKEAAAIPSEEIIKQLDRVDTLRVMSFTGGEPLLTKRGIREHLLPLLKYAKSRGIKTQINSNLTLPMSHYELVATYLDVMHISHNWCDEREFVETGFAMMEQKPSFDKRAALYRNIFDNARALSKGGMFVSAETMLNRNTVPFIQKIHDEVANEMLCKRHEIHPMYASDFASALDVIGLDEYRDVVNQIIASRNEDIWILFGTLPFYPCSTDARDQALLTRIRNASNITIRNDVDGRSRMNVNIFTGDVSVSDFTDDGAALGNIKTASLEGIYEKWLSTNISSSINCHCPAVKCLGPNIIVKNMYYPTTDFKSGAVQSVGASY</sequence>
<protein>
    <submittedName>
        <fullName evidence="7">Radical SAM/CxCxxxxC motif protein YfkAB</fullName>
    </submittedName>
</protein>
<gene>
    <name evidence="7" type="primary">yfkAB</name>
    <name evidence="7" type="ORF">P9B03_01925</name>
</gene>
<dbReference type="Pfam" id="PF04055">
    <property type="entry name" value="Radical_SAM"/>
    <property type="match status" value="1"/>
</dbReference>
<evidence type="ECO:0000256" key="4">
    <source>
        <dbReference type="ARBA" id="ARBA00023004"/>
    </source>
</evidence>
<keyword evidence="4" id="KW-0408">Iron</keyword>
<dbReference type="PANTHER" id="PTHR42836:SF2">
    <property type="entry name" value="PROTEIN YFKA-RELATED"/>
    <property type="match status" value="1"/>
</dbReference>
<comment type="caution">
    <text evidence="7">The sequence shown here is derived from an EMBL/GenBank/DDBJ whole genome shotgun (WGS) entry which is preliminary data.</text>
</comment>
<dbReference type="GO" id="GO:0046872">
    <property type="term" value="F:metal ion binding"/>
    <property type="evidence" value="ECO:0007669"/>
    <property type="project" value="UniProtKB-KW"/>
</dbReference>
<evidence type="ECO:0000259" key="6">
    <source>
        <dbReference type="PROSITE" id="PS51918"/>
    </source>
</evidence>
<keyword evidence="5" id="KW-0411">Iron-sulfur</keyword>
<dbReference type="AlphaFoldDB" id="A0AAW9NQV3"/>
<dbReference type="RefSeq" id="WP_326121491.1">
    <property type="nucleotide sequence ID" value="NZ_JARSFG010000003.1"/>
</dbReference>
<dbReference type="GO" id="GO:0003824">
    <property type="term" value="F:catalytic activity"/>
    <property type="evidence" value="ECO:0007669"/>
    <property type="project" value="InterPro"/>
</dbReference>
<evidence type="ECO:0000256" key="2">
    <source>
        <dbReference type="ARBA" id="ARBA00022691"/>
    </source>
</evidence>
<dbReference type="SFLD" id="SFLDG01097">
    <property type="entry name" value="Uncharacterised_Radical_SAM_Su"/>
    <property type="match status" value="1"/>
</dbReference>
<dbReference type="InterPro" id="IPR007197">
    <property type="entry name" value="rSAM"/>
</dbReference>
<dbReference type="CDD" id="cd01335">
    <property type="entry name" value="Radical_SAM"/>
    <property type="match status" value="1"/>
</dbReference>
<dbReference type="NCBIfam" id="TIGR04478">
    <property type="entry name" value="rSAM_YfkAB"/>
    <property type="match status" value="1"/>
</dbReference>
<dbReference type="Gene3D" id="3.20.20.70">
    <property type="entry name" value="Aldolase class I"/>
    <property type="match status" value="1"/>
</dbReference>
<keyword evidence="8" id="KW-1185">Reference proteome</keyword>
<accession>A0AAW9NQV3</accession>
<dbReference type="GO" id="GO:0051539">
    <property type="term" value="F:4 iron, 4 sulfur cluster binding"/>
    <property type="evidence" value="ECO:0007669"/>
    <property type="project" value="UniProtKB-KW"/>
</dbReference>
<dbReference type="SUPFAM" id="SSF102114">
    <property type="entry name" value="Radical SAM enzymes"/>
    <property type="match status" value="1"/>
</dbReference>
<reference evidence="7 8" key="1">
    <citation type="submission" date="2023-03" db="EMBL/GenBank/DDBJ databases">
        <title>Bacillus Genome Sequencing.</title>
        <authorList>
            <person name="Dunlap C."/>
        </authorList>
    </citation>
    <scope>NUCLEOTIDE SEQUENCE [LARGE SCALE GENOMIC DNA]</scope>
    <source>
        <strain evidence="7 8">B-59205</strain>
    </source>
</reference>
<keyword evidence="3" id="KW-0479">Metal-binding</keyword>
<keyword evidence="2" id="KW-0949">S-adenosyl-L-methionine</keyword>
<organism evidence="7 8">
    <name type="scientific">Metasolibacillus meyeri</name>
    <dbReference type="NCBI Taxonomy" id="1071052"/>
    <lineage>
        <taxon>Bacteria</taxon>
        <taxon>Bacillati</taxon>
        <taxon>Bacillota</taxon>
        <taxon>Bacilli</taxon>
        <taxon>Bacillales</taxon>
        <taxon>Caryophanaceae</taxon>
        <taxon>Metasolibacillus</taxon>
    </lineage>
</organism>
<dbReference type="Pfam" id="PF08756">
    <property type="entry name" value="YfkB"/>
    <property type="match status" value="1"/>
</dbReference>
<name>A0AAW9NQV3_9BACL</name>
<proteinExistence type="predicted"/>
<evidence type="ECO:0000256" key="5">
    <source>
        <dbReference type="ARBA" id="ARBA00023014"/>
    </source>
</evidence>
<feature type="domain" description="Radical SAM core" evidence="6">
    <location>
        <begin position="20"/>
        <end position="243"/>
    </location>
</feature>
<dbReference type="InterPro" id="IPR013785">
    <property type="entry name" value="Aldolase_TIM"/>
</dbReference>
<dbReference type="SFLD" id="SFLDS00029">
    <property type="entry name" value="Radical_SAM"/>
    <property type="match status" value="1"/>
</dbReference>